<proteinExistence type="predicted"/>
<keyword evidence="2" id="KW-1133">Transmembrane helix</keyword>
<evidence type="ECO:0000313" key="4">
    <source>
        <dbReference type="Proteomes" id="UP000054359"/>
    </source>
</evidence>
<organism evidence="3 4">
    <name type="scientific">Stegodyphus mimosarum</name>
    <name type="common">African social velvet spider</name>
    <dbReference type="NCBI Taxonomy" id="407821"/>
    <lineage>
        <taxon>Eukaryota</taxon>
        <taxon>Metazoa</taxon>
        <taxon>Ecdysozoa</taxon>
        <taxon>Arthropoda</taxon>
        <taxon>Chelicerata</taxon>
        <taxon>Arachnida</taxon>
        <taxon>Araneae</taxon>
        <taxon>Araneomorphae</taxon>
        <taxon>Entelegynae</taxon>
        <taxon>Eresoidea</taxon>
        <taxon>Eresidae</taxon>
        <taxon>Stegodyphus</taxon>
    </lineage>
</organism>
<sequence>MAMRSCSGFSDLRSGSIVICHYAMGLSFVALIILGSRLHQVDKEASFLQVILNTWFRESVPHPMVAAISNAMPTRGSGATAAGQRQKPPMLTEQ</sequence>
<gene>
    <name evidence="3" type="ORF">X975_07411</name>
</gene>
<dbReference type="EMBL" id="KK116363">
    <property type="protein sequence ID" value="KFM67535.1"/>
    <property type="molecule type" value="Genomic_DNA"/>
</dbReference>
<keyword evidence="2" id="KW-0472">Membrane</keyword>
<keyword evidence="2" id="KW-0812">Transmembrane</keyword>
<feature type="transmembrane region" description="Helical" evidence="2">
    <location>
        <begin position="12"/>
        <end position="34"/>
    </location>
</feature>
<keyword evidence="4" id="KW-1185">Reference proteome</keyword>
<dbReference type="Proteomes" id="UP000054359">
    <property type="component" value="Unassembled WGS sequence"/>
</dbReference>
<reference evidence="3 4" key="1">
    <citation type="submission" date="2013-11" db="EMBL/GenBank/DDBJ databases">
        <title>Genome sequencing of Stegodyphus mimosarum.</title>
        <authorList>
            <person name="Bechsgaard J."/>
        </authorList>
    </citation>
    <scope>NUCLEOTIDE SEQUENCE [LARGE SCALE GENOMIC DNA]</scope>
</reference>
<feature type="non-terminal residue" evidence="3">
    <location>
        <position position="94"/>
    </location>
</feature>
<protein>
    <submittedName>
        <fullName evidence="3">Uncharacterized protein</fullName>
    </submittedName>
</protein>
<evidence type="ECO:0000313" key="3">
    <source>
        <dbReference type="EMBL" id="KFM67535.1"/>
    </source>
</evidence>
<evidence type="ECO:0000256" key="1">
    <source>
        <dbReference type="SAM" id="MobiDB-lite"/>
    </source>
</evidence>
<dbReference type="OrthoDB" id="10033309at2759"/>
<feature type="region of interest" description="Disordered" evidence="1">
    <location>
        <begin position="73"/>
        <end position="94"/>
    </location>
</feature>
<name>A0A087TQZ6_STEMI</name>
<accession>A0A087TQZ6</accession>
<dbReference type="AlphaFoldDB" id="A0A087TQZ6"/>
<evidence type="ECO:0000256" key="2">
    <source>
        <dbReference type="SAM" id="Phobius"/>
    </source>
</evidence>